<dbReference type="EMBL" id="SMBY01000010">
    <property type="protein sequence ID" value="TCV04679.1"/>
    <property type="molecule type" value="Genomic_DNA"/>
</dbReference>
<comment type="function">
    <text evidence="2 14 15">Catalyzes the synthesis of activated sulfate.</text>
</comment>
<keyword evidence="7 14" id="KW-0808">Transferase</keyword>
<evidence type="ECO:0000256" key="9">
    <source>
        <dbReference type="ARBA" id="ARBA00022777"/>
    </source>
</evidence>
<dbReference type="Gene3D" id="3.40.50.300">
    <property type="entry name" value="P-loop containing nucleotide triphosphate hydrolases"/>
    <property type="match status" value="1"/>
</dbReference>
<evidence type="ECO:0000256" key="8">
    <source>
        <dbReference type="ARBA" id="ARBA00022741"/>
    </source>
</evidence>
<dbReference type="UniPathway" id="UPA00140">
    <property type="reaction ID" value="UER00205"/>
</dbReference>
<dbReference type="InterPro" id="IPR002891">
    <property type="entry name" value="APS"/>
</dbReference>
<evidence type="ECO:0000256" key="12">
    <source>
        <dbReference type="ARBA" id="ARBA00031393"/>
    </source>
</evidence>
<evidence type="ECO:0000256" key="2">
    <source>
        <dbReference type="ARBA" id="ARBA00002632"/>
    </source>
</evidence>
<evidence type="ECO:0000256" key="7">
    <source>
        <dbReference type="ARBA" id="ARBA00022679"/>
    </source>
</evidence>
<protein>
    <recommendedName>
        <fullName evidence="6 14">Adenylyl-sulfate kinase</fullName>
        <ecNumber evidence="5 14">2.7.1.25</ecNumber>
    </recommendedName>
    <alternativeName>
        <fullName evidence="12 14">APS kinase</fullName>
    </alternativeName>
    <alternativeName>
        <fullName evidence="13 14">ATP adenosine-5'-phosphosulfate 3'-phosphotransferase</fullName>
    </alternativeName>
    <alternativeName>
        <fullName evidence="11 14">Adenosine-5'-phosphosulfate kinase</fullName>
    </alternativeName>
</protein>
<feature type="active site" description="Phosphoserine intermediate" evidence="14">
    <location>
        <position position="134"/>
    </location>
</feature>
<dbReference type="PANTHER" id="PTHR11055">
    <property type="entry name" value="BIFUNCTIONAL 3'-PHOSPHOADENOSINE 5'-PHOSPHOSULFATE SYNTHASE"/>
    <property type="match status" value="1"/>
</dbReference>
<dbReference type="SUPFAM" id="SSF52540">
    <property type="entry name" value="P-loop containing nucleoside triphosphate hydrolases"/>
    <property type="match status" value="1"/>
</dbReference>
<dbReference type="AlphaFoldDB" id="A0A4R3VLE9"/>
<evidence type="ECO:0000313" key="17">
    <source>
        <dbReference type="EMBL" id="TCV04679.1"/>
    </source>
</evidence>
<feature type="binding site" evidence="14">
    <location>
        <begin position="60"/>
        <end position="67"/>
    </location>
    <ligand>
        <name>ATP</name>
        <dbReference type="ChEBI" id="CHEBI:30616"/>
    </ligand>
</feature>
<name>A0A4R3VLE9_9GAMM</name>
<evidence type="ECO:0000259" key="16">
    <source>
        <dbReference type="Pfam" id="PF01583"/>
    </source>
</evidence>
<evidence type="ECO:0000256" key="14">
    <source>
        <dbReference type="HAMAP-Rule" id="MF_00065"/>
    </source>
</evidence>
<evidence type="ECO:0000256" key="5">
    <source>
        <dbReference type="ARBA" id="ARBA00012121"/>
    </source>
</evidence>
<dbReference type="NCBIfam" id="TIGR00455">
    <property type="entry name" value="apsK"/>
    <property type="match status" value="1"/>
</dbReference>
<dbReference type="GO" id="GO:0004020">
    <property type="term" value="F:adenylylsulfate kinase activity"/>
    <property type="evidence" value="ECO:0007669"/>
    <property type="project" value="UniProtKB-UniRule"/>
</dbReference>
<comment type="similarity">
    <text evidence="4 14 15">Belongs to the APS kinase family.</text>
</comment>
<keyword evidence="10 14" id="KW-0067">ATP-binding</keyword>
<dbReference type="InterPro" id="IPR059117">
    <property type="entry name" value="APS_kinase_dom"/>
</dbReference>
<dbReference type="CDD" id="cd02027">
    <property type="entry name" value="APSK"/>
    <property type="match status" value="1"/>
</dbReference>
<evidence type="ECO:0000256" key="4">
    <source>
        <dbReference type="ARBA" id="ARBA00007008"/>
    </source>
</evidence>
<dbReference type="RefSeq" id="WP_380895350.1">
    <property type="nucleotide sequence ID" value="NZ_JAWIZJ010000012.1"/>
</dbReference>
<evidence type="ECO:0000256" key="6">
    <source>
        <dbReference type="ARBA" id="ARBA00018163"/>
    </source>
</evidence>
<evidence type="ECO:0000256" key="10">
    <source>
        <dbReference type="ARBA" id="ARBA00022840"/>
    </source>
</evidence>
<comment type="catalytic activity">
    <reaction evidence="1 14 15">
        <text>adenosine 5'-phosphosulfate + ATP = 3'-phosphoadenylyl sulfate + ADP + H(+)</text>
        <dbReference type="Rhea" id="RHEA:24152"/>
        <dbReference type="ChEBI" id="CHEBI:15378"/>
        <dbReference type="ChEBI" id="CHEBI:30616"/>
        <dbReference type="ChEBI" id="CHEBI:58243"/>
        <dbReference type="ChEBI" id="CHEBI:58339"/>
        <dbReference type="ChEBI" id="CHEBI:456216"/>
        <dbReference type="EC" id="2.7.1.25"/>
    </reaction>
</comment>
<evidence type="ECO:0000256" key="3">
    <source>
        <dbReference type="ARBA" id="ARBA00004806"/>
    </source>
</evidence>
<reference evidence="17 18" key="1">
    <citation type="submission" date="2019-03" db="EMBL/GenBank/DDBJ databases">
        <title>Genomic Encyclopedia of Type Strains, Phase IV (KMG-IV): sequencing the most valuable type-strain genomes for metagenomic binning, comparative biology and taxonomic classification.</title>
        <authorList>
            <person name="Goeker M."/>
        </authorList>
    </citation>
    <scope>NUCLEOTIDE SEQUENCE [LARGE SCALE GENOMIC DNA]</scope>
    <source>
        <strain evidence="17 18">DSM 16730</strain>
    </source>
</reference>
<evidence type="ECO:0000256" key="11">
    <source>
        <dbReference type="ARBA" id="ARBA00029724"/>
    </source>
</evidence>
<keyword evidence="18" id="KW-1185">Reference proteome</keyword>
<proteinExistence type="inferred from homology"/>
<dbReference type="HAMAP" id="MF_00065">
    <property type="entry name" value="Adenylyl_sulf_kinase"/>
    <property type="match status" value="1"/>
</dbReference>
<evidence type="ECO:0000256" key="1">
    <source>
        <dbReference type="ARBA" id="ARBA00001823"/>
    </source>
</evidence>
<evidence type="ECO:0000313" key="18">
    <source>
        <dbReference type="Proteomes" id="UP000295433"/>
    </source>
</evidence>
<feature type="domain" description="APS kinase" evidence="16">
    <location>
        <begin position="52"/>
        <end position="201"/>
    </location>
</feature>
<dbReference type="Proteomes" id="UP000295433">
    <property type="component" value="Unassembled WGS sequence"/>
</dbReference>
<accession>A0A4R3VLE9</accession>
<dbReference type="NCBIfam" id="NF003013">
    <property type="entry name" value="PRK03846.1"/>
    <property type="match status" value="1"/>
</dbReference>
<evidence type="ECO:0000256" key="13">
    <source>
        <dbReference type="ARBA" id="ARBA00031464"/>
    </source>
</evidence>
<keyword evidence="14" id="KW-0597">Phosphoprotein</keyword>
<dbReference type="PANTHER" id="PTHR11055:SF63">
    <property type="entry name" value="ADENYLYL-SULFATE KINASE 1, CHLOROPLASTIC"/>
    <property type="match status" value="1"/>
</dbReference>
<evidence type="ECO:0000256" key="15">
    <source>
        <dbReference type="RuleBase" id="RU004347"/>
    </source>
</evidence>
<dbReference type="InterPro" id="IPR027417">
    <property type="entry name" value="P-loop_NTPase"/>
</dbReference>
<dbReference type="GO" id="GO:0000103">
    <property type="term" value="P:sulfate assimilation"/>
    <property type="evidence" value="ECO:0007669"/>
    <property type="project" value="UniProtKB-UniRule"/>
</dbReference>
<comment type="pathway">
    <text evidence="3 14 15">Sulfur metabolism; hydrogen sulfide biosynthesis; sulfite from sulfate: step 2/3.</text>
</comment>
<dbReference type="EC" id="2.7.1.25" evidence="5 14"/>
<keyword evidence="8 14" id="KW-0547">Nucleotide-binding</keyword>
<dbReference type="GO" id="GO:0070814">
    <property type="term" value="P:hydrogen sulfide biosynthetic process"/>
    <property type="evidence" value="ECO:0007669"/>
    <property type="project" value="UniProtKB-UniRule"/>
</dbReference>
<comment type="caution">
    <text evidence="17">The sequence shown here is derived from an EMBL/GenBank/DDBJ whole genome shotgun (WGS) entry which is preliminary data.</text>
</comment>
<keyword evidence="9 14" id="KW-0418">Kinase</keyword>
<gene>
    <name evidence="14" type="primary">cysC</name>
    <name evidence="17" type="ORF">EDC54_11068</name>
</gene>
<dbReference type="FunFam" id="3.40.50.300:FF:000212">
    <property type="entry name" value="Adenylyl-sulfate kinase"/>
    <property type="match status" value="1"/>
</dbReference>
<sequence>MPWCGATSRIGVRVTCWEANNVSSRDEPIDDNVVWHAHDVTRESREKLHGHQGVVIWFTGLSGSGKSTLAGALEQALHQRGVSTYLLDGDNVRHGLCRDLGFTDDDRRENIRRVGEVAKLMLDAGLVVLTAFISPHRAERKMVQDLLEDGQFIEVFVDTPLATCEARDPKGLYKKARAGELRHFTGIDSVYEAPEAPDLHLNGEQFVTNLTGQLLDLLGKRAIIKL</sequence>
<dbReference type="Pfam" id="PF01583">
    <property type="entry name" value="APS_kinase"/>
    <property type="match status" value="1"/>
</dbReference>
<dbReference type="GO" id="GO:0005524">
    <property type="term" value="F:ATP binding"/>
    <property type="evidence" value="ECO:0007669"/>
    <property type="project" value="UniProtKB-UniRule"/>
</dbReference>
<organism evidence="17 18">
    <name type="scientific">Samsonia erythrinae</name>
    <dbReference type="NCBI Taxonomy" id="160434"/>
    <lineage>
        <taxon>Bacteria</taxon>
        <taxon>Pseudomonadati</taxon>
        <taxon>Pseudomonadota</taxon>
        <taxon>Gammaproteobacteria</taxon>
        <taxon>Enterobacterales</taxon>
        <taxon>Pectobacteriaceae</taxon>
        <taxon>Samsonia</taxon>
    </lineage>
</organism>